<proteinExistence type="predicted"/>
<accession>A0A7Z7JJ20</accession>
<evidence type="ECO:0000313" key="1">
    <source>
        <dbReference type="EMBL" id="SPC25842.1"/>
    </source>
</evidence>
<reference evidence="1 2" key="1">
    <citation type="submission" date="2018-01" db="EMBL/GenBank/DDBJ databases">
        <authorList>
            <person name="Clerissi C."/>
        </authorList>
    </citation>
    <scope>NUCLEOTIDE SEQUENCE [LARGE SCALE GENOMIC DNA]</scope>
    <source>
        <strain evidence="1">Cupriavidus taiwanensis STM 6021</strain>
    </source>
</reference>
<dbReference type="EMBL" id="OGUU01000049">
    <property type="protein sequence ID" value="SPC25842.1"/>
    <property type="molecule type" value="Genomic_DNA"/>
</dbReference>
<evidence type="ECO:0000313" key="2">
    <source>
        <dbReference type="Proteomes" id="UP000257139"/>
    </source>
</evidence>
<comment type="caution">
    <text evidence="1">The sequence shown here is derived from an EMBL/GenBank/DDBJ whole genome shotgun (WGS) entry which is preliminary data.</text>
</comment>
<sequence length="63" mass="6818">MSPANRRSTRQASRRSSWHAAGLFGKGAKKDLGSFMDILWMGGDIPSLPGRVSRKGWSGDAGR</sequence>
<protein>
    <submittedName>
        <fullName evidence="1">Uncharacterized protein</fullName>
    </submittedName>
</protein>
<dbReference type="AlphaFoldDB" id="A0A7Z7JJ20"/>
<dbReference type="Proteomes" id="UP000257139">
    <property type="component" value="Unassembled WGS sequence"/>
</dbReference>
<organism evidence="1 2">
    <name type="scientific">Cupriavidus taiwanensis</name>
    <dbReference type="NCBI Taxonomy" id="164546"/>
    <lineage>
        <taxon>Bacteria</taxon>
        <taxon>Pseudomonadati</taxon>
        <taxon>Pseudomonadota</taxon>
        <taxon>Betaproteobacteria</taxon>
        <taxon>Burkholderiales</taxon>
        <taxon>Burkholderiaceae</taxon>
        <taxon>Cupriavidus</taxon>
    </lineage>
</organism>
<gene>
    <name evidence="1" type="ORF">CBM2594_U20029</name>
</gene>
<name>A0A7Z7JJ20_9BURK</name>